<proteinExistence type="predicted"/>
<dbReference type="RefSeq" id="WP_007579196.1">
    <property type="nucleotide sequence ID" value="NZ_AGUD01000315.1"/>
</dbReference>
<dbReference type="OrthoDB" id="1525338at2"/>
<evidence type="ECO:0000256" key="1">
    <source>
        <dbReference type="SAM" id="MobiDB-lite"/>
    </source>
</evidence>
<dbReference type="AlphaFoldDB" id="H0EBQ9"/>
<protein>
    <submittedName>
        <fullName evidence="2">Uncharacterized protein</fullName>
    </submittedName>
</protein>
<accession>H0EBQ9</accession>
<comment type="caution">
    <text evidence="2">The sequence shown here is derived from an EMBL/GenBank/DDBJ whole genome shotgun (WGS) entry which is preliminary data.</text>
</comment>
<gene>
    <name evidence="2" type="ORF">PAI11_42920</name>
</gene>
<evidence type="ECO:0000313" key="3">
    <source>
        <dbReference type="Proteomes" id="UP000005143"/>
    </source>
</evidence>
<evidence type="ECO:0000313" key="2">
    <source>
        <dbReference type="EMBL" id="EHN08884.1"/>
    </source>
</evidence>
<organism evidence="2 3">
    <name type="scientific">Patulibacter medicamentivorans</name>
    <dbReference type="NCBI Taxonomy" id="1097667"/>
    <lineage>
        <taxon>Bacteria</taxon>
        <taxon>Bacillati</taxon>
        <taxon>Actinomycetota</taxon>
        <taxon>Thermoleophilia</taxon>
        <taxon>Solirubrobacterales</taxon>
        <taxon>Patulibacteraceae</taxon>
        <taxon>Patulibacter</taxon>
    </lineage>
</organism>
<keyword evidence="3" id="KW-1185">Reference proteome</keyword>
<sequence>MTTGLDRCACKRGFFTLRDCDRPATTACDLCSRRVCDEHLAPRVQARVCVECAARQAEEATTPSEPPTGAPVVHRGGHGPEAVVDPEQATVRTARYRRRYYDDHGYEPMWWASHDSYWAGDGYRWHDDDDFDDDDGGGFGDS</sequence>
<name>H0EBQ9_9ACTN</name>
<feature type="region of interest" description="Disordered" evidence="1">
    <location>
        <begin position="56"/>
        <end position="89"/>
    </location>
</feature>
<reference evidence="2 3" key="1">
    <citation type="journal article" date="2013" name="Biodegradation">
        <title>Quantitative proteomic analysis of ibuprofen-degrading Patulibacter sp. strain I11.</title>
        <authorList>
            <person name="Almeida B."/>
            <person name="Kjeldal H."/>
            <person name="Lolas I."/>
            <person name="Knudsen A.D."/>
            <person name="Carvalho G."/>
            <person name="Nielsen K.L."/>
            <person name="Barreto Crespo M.T."/>
            <person name="Stensballe A."/>
            <person name="Nielsen J.L."/>
        </authorList>
    </citation>
    <scope>NUCLEOTIDE SEQUENCE [LARGE SCALE GENOMIC DNA]</scope>
    <source>
        <strain evidence="2 3">I11</strain>
    </source>
</reference>
<dbReference type="Proteomes" id="UP000005143">
    <property type="component" value="Unassembled WGS sequence"/>
</dbReference>
<dbReference type="EMBL" id="AGUD01000315">
    <property type="protein sequence ID" value="EHN08884.1"/>
    <property type="molecule type" value="Genomic_DNA"/>
</dbReference>